<feature type="region of interest" description="Disordered" evidence="12">
    <location>
        <begin position="50"/>
        <end position="73"/>
    </location>
</feature>
<dbReference type="EMBL" id="LT671821">
    <property type="protein sequence ID" value="SHO75732.1"/>
    <property type="molecule type" value="Genomic_DNA"/>
</dbReference>
<dbReference type="OMA" id="LITGDCF"/>
<evidence type="ECO:0000256" key="3">
    <source>
        <dbReference type="ARBA" id="ARBA00022603"/>
    </source>
</evidence>
<feature type="region of interest" description="Disordered" evidence="12">
    <location>
        <begin position="1"/>
        <end position="26"/>
    </location>
</feature>
<evidence type="ECO:0000256" key="12">
    <source>
        <dbReference type="SAM" id="MobiDB-lite"/>
    </source>
</evidence>
<keyword evidence="5" id="KW-0949">S-adenosyl-L-methionine</keyword>
<keyword evidence="7" id="KW-0506">mRNA capping</keyword>
<keyword evidence="7" id="KW-0507">mRNA processing</keyword>
<dbReference type="VEuPathDB" id="FungiDB:MSYG_0063"/>
<dbReference type="STRING" id="1230383.A0A1M7ZZW7"/>
<dbReference type="PROSITE" id="PS51562">
    <property type="entry name" value="RNA_CAP0_MT"/>
    <property type="match status" value="1"/>
</dbReference>
<dbReference type="Pfam" id="PF03291">
    <property type="entry name" value="mRNA_G-N7_MeTrfase"/>
    <property type="match status" value="1"/>
</dbReference>
<evidence type="ECO:0000259" key="13">
    <source>
        <dbReference type="PROSITE" id="PS51562"/>
    </source>
</evidence>
<feature type="compositionally biased region" description="Basic and acidic residues" evidence="12">
    <location>
        <begin position="1"/>
        <end position="22"/>
    </location>
</feature>
<dbReference type="Gene3D" id="3.40.50.150">
    <property type="entry name" value="Vaccinia Virus protein VP39"/>
    <property type="match status" value="1"/>
</dbReference>
<evidence type="ECO:0000256" key="1">
    <source>
        <dbReference type="ARBA" id="ARBA00003378"/>
    </source>
</evidence>
<dbReference type="GO" id="GO:0004482">
    <property type="term" value="F:mRNA 5'-cap (guanine-N7-)-methyltransferase activity"/>
    <property type="evidence" value="ECO:0007669"/>
    <property type="project" value="UniProtKB-EC"/>
</dbReference>
<protein>
    <recommendedName>
        <fullName evidence="11">mRNA cap guanine-N(7) methyltransferase</fullName>
        <ecNumber evidence="2">2.1.1.56</ecNumber>
    </recommendedName>
    <alternativeName>
        <fullName evidence="8">mRNA (guanine-N(7))-methyltransferase</fullName>
    </alternativeName>
    <alternativeName>
        <fullName evidence="9">mRNA cap methyltransferase</fullName>
    </alternativeName>
</protein>
<evidence type="ECO:0000256" key="5">
    <source>
        <dbReference type="ARBA" id="ARBA00022691"/>
    </source>
</evidence>
<dbReference type="Proteomes" id="UP000186303">
    <property type="component" value="Chromosome 1"/>
</dbReference>
<keyword evidence="6" id="KW-0694">RNA-binding</keyword>
<keyword evidence="15" id="KW-1185">Reference proteome</keyword>
<evidence type="ECO:0000256" key="10">
    <source>
        <dbReference type="ARBA" id="ARBA00044712"/>
    </source>
</evidence>
<evidence type="ECO:0000256" key="7">
    <source>
        <dbReference type="ARBA" id="ARBA00023042"/>
    </source>
</evidence>
<dbReference type="SUPFAM" id="SSF53335">
    <property type="entry name" value="S-adenosyl-L-methionine-dependent methyltransferases"/>
    <property type="match status" value="1"/>
</dbReference>
<dbReference type="InterPro" id="IPR039753">
    <property type="entry name" value="RG7MT1"/>
</dbReference>
<evidence type="ECO:0000256" key="4">
    <source>
        <dbReference type="ARBA" id="ARBA00022679"/>
    </source>
</evidence>
<dbReference type="GO" id="GO:0003723">
    <property type="term" value="F:RNA binding"/>
    <property type="evidence" value="ECO:0007669"/>
    <property type="project" value="UniProtKB-KW"/>
</dbReference>
<dbReference type="PANTHER" id="PTHR12189">
    <property type="entry name" value="MRNA GUANINE-7- METHYLTRANSFERASE"/>
    <property type="match status" value="1"/>
</dbReference>
<sequence length="394" mass="44874">MPYDPVKDVYHDAPPEEGRAPEPRAYAPLYRVTPPESVLIPITKEQVEALKRQSQNPLRARAQPPPEVPRGTVRPAEVPIGELERTTVATHYNKRREVGRDARESSPIIPLKRFNNWVKSALISMYAQVGWNAGQGARILELGCGKGGDLRKWDRHRPAVMVLIDIADVSIEQARLRYEEGHYRWAAEFFAFDCFRRPLDEVVPRSLLEPLFDTVSMQFCLHYGWDSEENARTMLSNAARWLRPGGTLIGTTVDDETLLARLHEDEHAVSFGNECYRIEFDQRLEPGEKPFGNRYHFWLLDAVDNVPEFVVDWAAFTRIAEECGLHLVYKARFDEILSDGYANRPLRQLLERMQVIDSNMAAAGVVTPAMPPAMWHVCTLYMGFALEKSVDATA</sequence>
<dbReference type="GO" id="GO:0005634">
    <property type="term" value="C:nucleus"/>
    <property type="evidence" value="ECO:0007669"/>
    <property type="project" value="TreeGrafter"/>
</dbReference>
<evidence type="ECO:0000256" key="11">
    <source>
        <dbReference type="ARBA" id="ARBA00049739"/>
    </source>
</evidence>
<evidence type="ECO:0000313" key="15">
    <source>
        <dbReference type="Proteomes" id="UP000186303"/>
    </source>
</evidence>
<dbReference type="EC" id="2.1.1.56" evidence="2"/>
<evidence type="ECO:0000256" key="9">
    <source>
        <dbReference type="ARBA" id="ARBA00033387"/>
    </source>
</evidence>
<dbReference type="OrthoDB" id="10248867at2759"/>
<dbReference type="InterPro" id="IPR029063">
    <property type="entry name" value="SAM-dependent_MTases_sf"/>
</dbReference>
<organism evidence="14 15">
    <name type="scientific">Malassezia sympodialis (strain ATCC 42132)</name>
    <name type="common">Atopic eczema-associated yeast</name>
    <dbReference type="NCBI Taxonomy" id="1230383"/>
    <lineage>
        <taxon>Eukaryota</taxon>
        <taxon>Fungi</taxon>
        <taxon>Dikarya</taxon>
        <taxon>Basidiomycota</taxon>
        <taxon>Ustilaginomycotina</taxon>
        <taxon>Malasseziomycetes</taxon>
        <taxon>Malasseziales</taxon>
        <taxon>Malasseziaceae</taxon>
        <taxon>Malassezia</taxon>
    </lineage>
</organism>
<proteinExistence type="predicted"/>
<accession>A0A1M7ZZW7</accession>
<evidence type="ECO:0000313" key="14">
    <source>
        <dbReference type="EMBL" id="SHO75732.1"/>
    </source>
</evidence>
<reference evidence="15" key="1">
    <citation type="journal article" date="2017" name="Nucleic Acids Res.">
        <title>Proteogenomics produces comprehensive and highly accurate protein-coding gene annotation in a complete genome assembly of Malassezia sympodialis.</title>
        <authorList>
            <person name="Zhu Y."/>
            <person name="Engstroem P.G."/>
            <person name="Tellgren-Roth C."/>
            <person name="Baudo C.D."/>
            <person name="Kennell J.C."/>
            <person name="Sun S."/>
            <person name="Billmyre R.B."/>
            <person name="Schroeder M.S."/>
            <person name="Andersson A."/>
            <person name="Holm T."/>
            <person name="Sigurgeirsson B."/>
            <person name="Wu G."/>
            <person name="Sankaranarayanan S.R."/>
            <person name="Siddharthan R."/>
            <person name="Sanyal K."/>
            <person name="Lundeberg J."/>
            <person name="Nystedt B."/>
            <person name="Boekhout T."/>
            <person name="Dawson T.L. Jr."/>
            <person name="Heitman J."/>
            <person name="Scheynius A."/>
            <person name="Lehtioe J."/>
        </authorList>
    </citation>
    <scope>NUCLEOTIDE SEQUENCE [LARGE SCALE GENOMIC DNA]</scope>
    <source>
        <strain evidence="15">ATCC 42132</strain>
    </source>
</reference>
<evidence type="ECO:0000256" key="8">
    <source>
        <dbReference type="ARBA" id="ARBA00032772"/>
    </source>
</evidence>
<comment type="catalytic activity">
    <reaction evidence="10">
        <text>a 5'-end (5'-triphosphoguanosine)-ribonucleoside in mRNA + S-adenosyl-L-methionine = a 5'-end (N(7)-methyl 5'-triphosphoguanosine)-ribonucleoside in mRNA + S-adenosyl-L-homocysteine</text>
        <dbReference type="Rhea" id="RHEA:67008"/>
        <dbReference type="Rhea" id="RHEA-COMP:17166"/>
        <dbReference type="Rhea" id="RHEA-COMP:17167"/>
        <dbReference type="ChEBI" id="CHEBI:57856"/>
        <dbReference type="ChEBI" id="CHEBI:59789"/>
        <dbReference type="ChEBI" id="CHEBI:156461"/>
        <dbReference type="ChEBI" id="CHEBI:167617"/>
        <dbReference type="EC" id="2.1.1.56"/>
    </reaction>
</comment>
<name>A0A1M7ZZW7_MALS4</name>
<dbReference type="InterPro" id="IPR004971">
    <property type="entry name" value="mRNA_G-N7_MeTrfase_dom"/>
</dbReference>
<comment type="function">
    <text evidence="1">Responsible for methylating the 5'-cap structure of mRNAs.</text>
</comment>
<keyword evidence="4 14" id="KW-0808">Transferase</keyword>
<evidence type="ECO:0000256" key="2">
    <source>
        <dbReference type="ARBA" id="ARBA00011926"/>
    </source>
</evidence>
<dbReference type="PANTHER" id="PTHR12189:SF2">
    <property type="entry name" value="MRNA CAP GUANINE-N7 METHYLTRANSFERASE"/>
    <property type="match status" value="1"/>
</dbReference>
<dbReference type="CDD" id="cd02440">
    <property type="entry name" value="AdoMet_MTases"/>
    <property type="match status" value="1"/>
</dbReference>
<feature type="domain" description="MRNA cap 0 methyltransferase" evidence="13">
    <location>
        <begin position="106"/>
        <end position="389"/>
    </location>
</feature>
<dbReference type="AlphaFoldDB" id="A0A1M7ZZW7"/>
<gene>
    <name evidence="14" type="ORF">MSYG_0063</name>
</gene>
<evidence type="ECO:0000256" key="6">
    <source>
        <dbReference type="ARBA" id="ARBA00022884"/>
    </source>
</evidence>
<keyword evidence="3 14" id="KW-0489">Methyltransferase</keyword>